<keyword evidence="2" id="KW-1185">Reference proteome</keyword>
<organism evidence="1 2">
    <name type="scientific">Candidatus Contendobacter odensis Run_B_J11</name>
    <dbReference type="NCBI Taxonomy" id="1400861"/>
    <lineage>
        <taxon>Bacteria</taxon>
        <taxon>Pseudomonadati</taxon>
        <taxon>Pseudomonadota</taxon>
        <taxon>Gammaproteobacteria</taxon>
        <taxon>Candidatus Competibacteraceae</taxon>
        <taxon>Candidatus Contendibacter</taxon>
    </lineage>
</organism>
<gene>
    <name evidence="1" type="ORF">BN874_830042</name>
</gene>
<protein>
    <submittedName>
        <fullName evidence="1">Uncharacterized protein</fullName>
    </submittedName>
</protein>
<dbReference type="AlphaFoldDB" id="A0A7U7GFK2"/>
<sequence length="174" mass="18577">MGGGSQFAANLLNNDSRAASKCKSLVIIGDGMPAVERCVPPDPRLVQAMRRLFTGVKMTLADETGDDARLDRRDMAAGIALPNQVIGQTVQGVKGGGATIRPAGAVHRPGFPIQKAGREATAFIFGTDAFGASERLVFGFQHVRCKHLRHDDALAMEVDETEPALSRMNNSCIM</sequence>
<proteinExistence type="predicted"/>
<accession>A0A7U7GFK2</accession>
<evidence type="ECO:0000313" key="1">
    <source>
        <dbReference type="EMBL" id="CDH47489.1"/>
    </source>
</evidence>
<name>A0A7U7GFK2_9GAMM</name>
<reference evidence="1 2" key="1">
    <citation type="journal article" date="2014" name="ISME J.">
        <title>Candidatus Competibacter-lineage genomes retrieved from metagenomes reveal functional metabolic diversity.</title>
        <authorList>
            <person name="McIlroy S.J."/>
            <person name="Albertsen M."/>
            <person name="Andresen E.K."/>
            <person name="Saunders A.M."/>
            <person name="Kristiansen R."/>
            <person name="Stokholm-Bjerregaard M."/>
            <person name="Nielsen K.L."/>
            <person name="Nielsen P.H."/>
        </authorList>
    </citation>
    <scope>NUCLEOTIDE SEQUENCE [LARGE SCALE GENOMIC DNA]</scope>
    <source>
        <strain evidence="1 2">Run_B_J11</strain>
    </source>
</reference>
<dbReference type="EMBL" id="CBTK010000302">
    <property type="protein sequence ID" value="CDH47489.1"/>
    <property type="molecule type" value="Genomic_DNA"/>
</dbReference>
<dbReference type="Proteomes" id="UP000019184">
    <property type="component" value="Unassembled WGS sequence"/>
</dbReference>
<evidence type="ECO:0000313" key="2">
    <source>
        <dbReference type="Proteomes" id="UP000019184"/>
    </source>
</evidence>
<comment type="caution">
    <text evidence="1">The sequence shown here is derived from an EMBL/GenBank/DDBJ whole genome shotgun (WGS) entry which is preliminary data.</text>
</comment>